<dbReference type="PANTHER" id="PTHR11011">
    <property type="entry name" value="MALE STERILITY PROTEIN 2-RELATED"/>
    <property type="match status" value="1"/>
</dbReference>
<dbReference type="Proteomes" id="UP000015102">
    <property type="component" value="Unassembled WGS sequence"/>
</dbReference>
<dbReference type="HOGENOM" id="CLU_024661_2_0_1"/>
<comment type="function">
    <text evidence="1">Catalyzes the reduction of fatty acyl-CoA to fatty alcohols.</text>
</comment>
<dbReference type="GO" id="GO:0035336">
    <property type="term" value="P:long-chain fatty-acyl-CoA metabolic process"/>
    <property type="evidence" value="ECO:0007669"/>
    <property type="project" value="TreeGrafter"/>
</dbReference>
<dbReference type="GO" id="GO:0080019">
    <property type="term" value="F:alcohol-forming very long-chain fatty acyl-CoA reductase activity"/>
    <property type="evidence" value="ECO:0007669"/>
    <property type="project" value="InterPro"/>
</dbReference>
<dbReference type="Pfam" id="PF07993">
    <property type="entry name" value="NAD_binding_4"/>
    <property type="match status" value="1"/>
</dbReference>
<evidence type="ECO:0000313" key="3">
    <source>
        <dbReference type="EnsemblMetazoa" id="MESCA001145-PA"/>
    </source>
</evidence>
<dbReference type="EMBL" id="CAQQ02175210">
    <property type="status" value="NOT_ANNOTATED_CDS"/>
    <property type="molecule type" value="Genomic_DNA"/>
</dbReference>
<dbReference type="EC" id="1.2.1.84" evidence="1"/>
<dbReference type="STRING" id="36166.T1GCX2"/>
<evidence type="ECO:0000259" key="2">
    <source>
        <dbReference type="Pfam" id="PF07993"/>
    </source>
</evidence>
<name>T1GCX2_MEGSC</name>
<dbReference type="InterPro" id="IPR026055">
    <property type="entry name" value="FAR"/>
</dbReference>
<comment type="catalytic activity">
    <reaction evidence="1">
        <text>a long-chain fatty acyl-CoA + 2 NADPH + 2 H(+) = a long-chain primary fatty alcohol + 2 NADP(+) + CoA</text>
        <dbReference type="Rhea" id="RHEA:52716"/>
        <dbReference type="ChEBI" id="CHEBI:15378"/>
        <dbReference type="ChEBI" id="CHEBI:57287"/>
        <dbReference type="ChEBI" id="CHEBI:57783"/>
        <dbReference type="ChEBI" id="CHEBI:58349"/>
        <dbReference type="ChEBI" id="CHEBI:77396"/>
        <dbReference type="ChEBI" id="CHEBI:83139"/>
        <dbReference type="EC" id="1.2.1.84"/>
    </reaction>
</comment>
<dbReference type="EnsemblMetazoa" id="MESCA001145-RA">
    <property type="protein sequence ID" value="MESCA001145-PA"/>
    <property type="gene ID" value="MESCA001145"/>
</dbReference>
<reference evidence="3" key="2">
    <citation type="submission" date="2015-06" db="UniProtKB">
        <authorList>
            <consortium name="EnsemblMetazoa"/>
        </authorList>
    </citation>
    <scope>IDENTIFICATION</scope>
</reference>
<accession>T1GCX2</accession>
<keyword evidence="1" id="KW-0443">Lipid metabolism</keyword>
<sequence length="302" mass="34157">MLLRNKRNMSIEDRLKDFKDSIMFERLKQEKPNALDKLSVIAGDICEPFLGISEESLKLIENVDILIHSAATVKFDEPIRDSIRKNVGGTFECVKVASKLKRLQLFVHVSTYYSNPYDLEVKNIMYPPPMDWKVALKLADGKSSDELLDSLSGKCTTKFPNTYTFTKNLAENVVNDHQHLFPVLITRPSVILCTRYEPIPGYTEKFQGVTGIIAFLGTGLLHSLYGKPHETLDVIWSDLVVNIHLLSIARIGLLEQKLSKPEIVLICAYPHDPFDLSSRMKYVVQSQENLPFAKCLASTALK</sequence>
<proteinExistence type="inferred from homology"/>
<comment type="similarity">
    <text evidence="1">Belongs to the fatty acyl-CoA reductase family.</text>
</comment>
<dbReference type="PANTHER" id="PTHR11011:SF24">
    <property type="entry name" value="FATTY ACYL-COA REDUCTASE"/>
    <property type="match status" value="1"/>
</dbReference>
<dbReference type="SUPFAM" id="SSF51735">
    <property type="entry name" value="NAD(P)-binding Rossmann-fold domains"/>
    <property type="match status" value="1"/>
</dbReference>
<dbReference type="GO" id="GO:0005777">
    <property type="term" value="C:peroxisome"/>
    <property type="evidence" value="ECO:0007669"/>
    <property type="project" value="TreeGrafter"/>
</dbReference>
<keyword evidence="4" id="KW-1185">Reference proteome</keyword>
<organism evidence="3 4">
    <name type="scientific">Megaselia scalaris</name>
    <name type="common">Humpbacked fly</name>
    <name type="synonym">Phora scalaris</name>
    <dbReference type="NCBI Taxonomy" id="36166"/>
    <lineage>
        <taxon>Eukaryota</taxon>
        <taxon>Metazoa</taxon>
        <taxon>Ecdysozoa</taxon>
        <taxon>Arthropoda</taxon>
        <taxon>Hexapoda</taxon>
        <taxon>Insecta</taxon>
        <taxon>Pterygota</taxon>
        <taxon>Neoptera</taxon>
        <taxon>Endopterygota</taxon>
        <taxon>Diptera</taxon>
        <taxon>Brachycera</taxon>
        <taxon>Muscomorpha</taxon>
        <taxon>Platypezoidea</taxon>
        <taxon>Phoridae</taxon>
        <taxon>Megaseliini</taxon>
        <taxon>Megaselia</taxon>
    </lineage>
</organism>
<reference evidence="4" key="1">
    <citation type="submission" date="2013-02" db="EMBL/GenBank/DDBJ databases">
        <authorList>
            <person name="Hughes D."/>
        </authorList>
    </citation>
    <scope>NUCLEOTIDE SEQUENCE</scope>
    <source>
        <strain>Durham</strain>
        <strain evidence="4">NC isolate 2 -- Noor lab</strain>
    </source>
</reference>
<dbReference type="OMA" id="RIRCKDE"/>
<feature type="domain" description="Thioester reductase (TE)" evidence="2">
    <location>
        <begin position="1"/>
        <end position="243"/>
    </location>
</feature>
<dbReference type="GO" id="GO:0102965">
    <property type="term" value="F:alcohol-forming long-chain fatty acyl-CoA reductase activity"/>
    <property type="evidence" value="ECO:0007669"/>
    <property type="project" value="UniProtKB-EC"/>
</dbReference>
<evidence type="ECO:0000313" key="4">
    <source>
        <dbReference type="Proteomes" id="UP000015102"/>
    </source>
</evidence>
<dbReference type="Gene3D" id="3.40.50.720">
    <property type="entry name" value="NAD(P)-binding Rossmann-like Domain"/>
    <property type="match status" value="1"/>
</dbReference>
<keyword evidence="1" id="KW-0444">Lipid biosynthesis</keyword>
<protein>
    <recommendedName>
        <fullName evidence="1">Fatty acyl-CoA reductase</fullName>
        <ecNumber evidence="1">1.2.1.84</ecNumber>
    </recommendedName>
</protein>
<dbReference type="AlphaFoldDB" id="T1GCX2"/>
<dbReference type="InterPro" id="IPR013120">
    <property type="entry name" value="FAR_NAD-bd"/>
</dbReference>
<keyword evidence="1" id="KW-0560">Oxidoreductase</keyword>
<evidence type="ECO:0000256" key="1">
    <source>
        <dbReference type="RuleBase" id="RU363097"/>
    </source>
</evidence>
<keyword evidence="1" id="KW-0521">NADP</keyword>
<dbReference type="InterPro" id="IPR036291">
    <property type="entry name" value="NAD(P)-bd_dom_sf"/>
</dbReference>